<gene>
    <name evidence="14" type="ORF">MTP13_05760</name>
</gene>
<comment type="similarity">
    <text evidence="2">Belongs to the TMEM175 family.</text>
</comment>
<evidence type="ECO:0000256" key="8">
    <source>
        <dbReference type="ARBA" id="ARBA00022989"/>
    </source>
</evidence>
<feature type="transmembrane region" description="Helical" evidence="13">
    <location>
        <begin position="168"/>
        <end position="187"/>
    </location>
</feature>
<dbReference type="PANTHER" id="PTHR31462:SF5">
    <property type="entry name" value="ENDOSOMAL_LYSOSOMAL PROTON CHANNEL TMEM175"/>
    <property type="match status" value="1"/>
</dbReference>
<feature type="transmembrane region" description="Helical" evidence="13">
    <location>
        <begin position="97"/>
        <end position="118"/>
    </location>
</feature>
<evidence type="ECO:0000256" key="5">
    <source>
        <dbReference type="ARBA" id="ARBA00022692"/>
    </source>
</evidence>
<accession>A0ABY4AYU5</accession>
<evidence type="ECO:0000256" key="12">
    <source>
        <dbReference type="ARBA" id="ARBA00034430"/>
    </source>
</evidence>
<sequence length="222" mass="24244">MTSHEPDEPDDGTGPTTTSAERLKAFTDAVVAIAMTVLILPLMESVTDAGAEGGGVASWFGEHAEQLMSFALSFVLIATFWLANHRVFARVERTSPMLLWLTIGWMFTIVWLPVPTAMLGSMETDDAQKLVYIGSLVLTSGMSLAIRWYLLRHPALHSVAELRLRRGILADVITTALFLVALALSVFVPAIGYWALLLLVLVSPVHTLLWRALGRGGRRSST</sequence>
<evidence type="ECO:0000256" key="11">
    <source>
        <dbReference type="ARBA" id="ARBA00023303"/>
    </source>
</evidence>
<dbReference type="RefSeq" id="WP_243570128.1">
    <property type="nucleotide sequence ID" value="NZ_BAAARD010000002.1"/>
</dbReference>
<evidence type="ECO:0000313" key="15">
    <source>
        <dbReference type="Proteomes" id="UP000831304"/>
    </source>
</evidence>
<evidence type="ECO:0000256" key="4">
    <source>
        <dbReference type="ARBA" id="ARBA00022538"/>
    </source>
</evidence>
<feature type="transmembrane region" description="Helical" evidence="13">
    <location>
        <begin position="130"/>
        <end position="148"/>
    </location>
</feature>
<evidence type="ECO:0000256" key="10">
    <source>
        <dbReference type="ARBA" id="ARBA00023136"/>
    </source>
</evidence>
<evidence type="ECO:0000256" key="1">
    <source>
        <dbReference type="ARBA" id="ARBA00004141"/>
    </source>
</evidence>
<keyword evidence="10 13" id="KW-0472">Membrane</keyword>
<dbReference type="PANTHER" id="PTHR31462">
    <property type="entry name" value="ENDOSOMAL/LYSOSOMAL POTASSIUM CHANNEL TMEM175"/>
    <property type="match status" value="1"/>
</dbReference>
<keyword evidence="4" id="KW-0633">Potassium transport</keyword>
<keyword evidence="7" id="KW-0630">Potassium</keyword>
<name>A0ABY4AYU5_9MICO</name>
<organism evidence="14 15">
    <name type="scientific">Agromyces soli</name>
    <dbReference type="NCBI Taxonomy" id="659012"/>
    <lineage>
        <taxon>Bacteria</taxon>
        <taxon>Bacillati</taxon>
        <taxon>Actinomycetota</taxon>
        <taxon>Actinomycetes</taxon>
        <taxon>Micrococcales</taxon>
        <taxon>Microbacteriaceae</taxon>
        <taxon>Agromyces</taxon>
    </lineage>
</organism>
<evidence type="ECO:0000256" key="2">
    <source>
        <dbReference type="ARBA" id="ARBA00006920"/>
    </source>
</evidence>
<comment type="subcellular location">
    <subcellularLocation>
        <location evidence="1">Membrane</location>
        <topology evidence="1">Multi-pass membrane protein</topology>
    </subcellularLocation>
</comment>
<keyword evidence="11" id="KW-0407">Ion channel</keyword>
<dbReference type="Proteomes" id="UP000831304">
    <property type="component" value="Chromosome"/>
</dbReference>
<keyword evidence="3" id="KW-0813">Transport</keyword>
<feature type="transmembrane region" description="Helical" evidence="13">
    <location>
        <begin position="193"/>
        <end position="213"/>
    </location>
</feature>
<dbReference type="Pfam" id="PF06736">
    <property type="entry name" value="TMEM175"/>
    <property type="match status" value="1"/>
</dbReference>
<protein>
    <submittedName>
        <fullName evidence="14">TMEM175 family protein</fullName>
    </submittedName>
</protein>
<keyword evidence="5 13" id="KW-0812">Transmembrane</keyword>
<keyword evidence="6" id="KW-0631">Potassium channel</keyword>
<evidence type="ECO:0000256" key="6">
    <source>
        <dbReference type="ARBA" id="ARBA00022826"/>
    </source>
</evidence>
<keyword evidence="9" id="KW-0406">Ion transport</keyword>
<evidence type="ECO:0000256" key="7">
    <source>
        <dbReference type="ARBA" id="ARBA00022958"/>
    </source>
</evidence>
<comment type="catalytic activity">
    <reaction evidence="12">
        <text>K(+)(in) = K(+)(out)</text>
        <dbReference type="Rhea" id="RHEA:29463"/>
        <dbReference type="ChEBI" id="CHEBI:29103"/>
    </reaction>
</comment>
<proteinExistence type="inferred from homology"/>
<evidence type="ECO:0000256" key="9">
    <source>
        <dbReference type="ARBA" id="ARBA00023065"/>
    </source>
</evidence>
<evidence type="ECO:0000313" key="14">
    <source>
        <dbReference type="EMBL" id="UOE27286.1"/>
    </source>
</evidence>
<dbReference type="InterPro" id="IPR010617">
    <property type="entry name" value="TMEM175-like"/>
</dbReference>
<evidence type="ECO:0000256" key="3">
    <source>
        <dbReference type="ARBA" id="ARBA00022448"/>
    </source>
</evidence>
<keyword evidence="8 13" id="KW-1133">Transmembrane helix</keyword>
<reference evidence="14 15" key="1">
    <citation type="submission" date="2022-03" db="EMBL/GenBank/DDBJ databases">
        <title>Agromyces sp. isolated from the gut of P. brevitarsis seulensis larvae.</title>
        <authorList>
            <person name="Won M."/>
            <person name="Kwon S.-W."/>
        </authorList>
    </citation>
    <scope>NUCLEOTIDE SEQUENCE [LARGE SCALE GENOMIC DNA]</scope>
    <source>
        <strain evidence="14 15">KACC 16215</strain>
    </source>
</reference>
<dbReference type="EMBL" id="CP094533">
    <property type="protein sequence ID" value="UOE27286.1"/>
    <property type="molecule type" value="Genomic_DNA"/>
</dbReference>
<evidence type="ECO:0000256" key="13">
    <source>
        <dbReference type="SAM" id="Phobius"/>
    </source>
</evidence>
<feature type="transmembrane region" description="Helical" evidence="13">
    <location>
        <begin position="67"/>
        <end position="85"/>
    </location>
</feature>
<keyword evidence="15" id="KW-1185">Reference proteome</keyword>